<keyword evidence="2" id="KW-1185">Reference proteome</keyword>
<dbReference type="Proteomes" id="UP000692954">
    <property type="component" value="Unassembled WGS sequence"/>
</dbReference>
<sequence length="86" mass="10131">MRLLQKQTNNFRFQNYLKQIILIVNDIRKSFGYTIDIGYQLKATSKKQWYILNVSDVKSGLDAEYKEIVVEVGLKTMAQQHNKNTF</sequence>
<organism evidence="1 2">
    <name type="scientific">Paramecium sonneborni</name>
    <dbReference type="NCBI Taxonomy" id="65129"/>
    <lineage>
        <taxon>Eukaryota</taxon>
        <taxon>Sar</taxon>
        <taxon>Alveolata</taxon>
        <taxon>Ciliophora</taxon>
        <taxon>Intramacronucleata</taxon>
        <taxon>Oligohymenophorea</taxon>
        <taxon>Peniculida</taxon>
        <taxon>Parameciidae</taxon>
        <taxon>Paramecium</taxon>
    </lineage>
</organism>
<evidence type="ECO:0000313" key="2">
    <source>
        <dbReference type="Proteomes" id="UP000692954"/>
    </source>
</evidence>
<evidence type="ECO:0000313" key="1">
    <source>
        <dbReference type="EMBL" id="CAD8131171.1"/>
    </source>
</evidence>
<dbReference type="EMBL" id="CAJJDN010000394">
    <property type="protein sequence ID" value="CAD8131171.1"/>
    <property type="molecule type" value="Genomic_DNA"/>
</dbReference>
<reference evidence="1" key="1">
    <citation type="submission" date="2021-01" db="EMBL/GenBank/DDBJ databases">
        <authorList>
            <consortium name="Genoscope - CEA"/>
            <person name="William W."/>
        </authorList>
    </citation>
    <scope>NUCLEOTIDE SEQUENCE</scope>
</reference>
<name>A0A8S1RQR4_9CILI</name>
<proteinExistence type="predicted"/>
<comment type="caution">
    <text evidence="1">The sequence shown here is derived from an EMBL/GenBank/DDBJ whole genome shotgun (WGS) entry which is preliminary data.</text>
</comment>
<accession>A0A8S1RQR4</accession>
<protein>
    <submittedName>
        <fullName evidence="1">Uncharacterized protein</fullName>
    </submittedName>
</protein>
<dbReference type="AlphaFoldDB" id="A0A8S1RQR4"/>
<gene>
    <name evidence="1" type="ORF">PSON_ATCC_30995.1.T3940005</name>
</gene>